<evidence type="ECO:0000313" key="1">
    <source>
        <dbReference type="EMBL" id="OMP00034.1"/>
    </source>
</evidence>
<dbReference type="Gramene" id="OMP00034">
    <property type="protein sequence ID" value="OMP00034"/>
    <property type="gene ID" value="CCACVL1_03489"/>
</dbReference>
<dbReference type="EMBL" id="AWWV01006717">
    <property type="protein sequence ID" value="OMP00034.1"/>
    <property type="molecule type" value="Genomic_DNA"/>
</dbReference>
<dbReference type="Proteomes" id="UP000188268">
    <property type="component" value="Unassembled WGS sequence"/>
</dbReference>
<gene>
    <name evidence="1" type="ORF">CCACVL1_03489</name>
</gene>
<protein>
    <submittedName>
        <fullName evidence="1">Uncharacterized protein</fullName>
    </submittedName>
</protein>
<dbReference type="AlphaFoldDB" id="A0A1R3JYX9"/>
<comment type="caution">
    <text evidence="1">The sequence shown here is derived from an EMBL/GenBank/DDBJ whole genome shotgun (WGS) entry which is preliminary data.</text>
</comment>
<reference evidence="1 2" key="1">
    <citation type="submission" date="2013-09" db="EMBL/GenBank/DDBJ databases">
        <title>Corchorus capsularis genome sequencing.</title>
        <authorList>
            <person name="Alam M."/>
            <person name="Haque M.S."/>
            <person name="Islam M.S."/>
            <person name="Emdad E.M."/>
            <person name="Islam M.M."/>
            <person name="Ahmed B."/>
            <person name="Halim A."/>
            <person name="Hossen Q.M.M."/>
            <person name="Hossain M.Z."/>
            <person name="Ahmed R."/>
            <person name="Khan M.M."/>
            <person name="Islam R."/>
            <person name="Rashid M.M."/>
            <person name="Khan S.A."/>
            <person name="Rahman M.S."/>
            <person name="Alam M."/>
        </authorList>
    </citation>
    <scope>NUCLEOTIDE SEQUENCE [LARGE SCALE GENOMIC DNA]</scope>
    <source>
        <strain evidence="2">cv. CVL-1</strain>
        <tissue evidence="1">Whole seedling</tissue>
    </source>
</reference>
<sequence>MASDFAEEEGRVECRVWFWALPFWRI</sequence>
<name>A0A1R3JYX9_COCAP</name>
<organism evidence="1 2">
    <name type="scientific">Corchorus capsularis</name>
    <name type="common">Jute</name>
    <dbReference type="NCBI Taxonomy" id="210143"/>
    <lineage>
        <taxon>Eukaryota</taxon>
        <taxon>Viridiplantae</taxon>
        <taxon>Streptophyta</taxon>
        <taxon>Embryophyta</taxon>
        <taxon>Tracheophyta</taxon>
        <taxon>Spermatophyta</taxon>
        <taxon>Magnoliopsida</taxon>
        <taxon>eudicotyledons</taxon>
        <taxon>Gunneridae</taxon>
        <taxon>Pentapetalae</taxon>
        <taxon>rosids</taxon>
        <taxon>malvids</taxon>
        <taxon>Malvales</taxon>
        <taxon>Malvaceae</taxon>
        <taxon>Grewioideae</taxon>
        <taxon>Apeibeae</taxon>
        <taxon>Corchorus</taxon>
    </lineage>
</organism>
<proteinExistence type="predicted"/>
<evidence type="ECO:0000313" key="2">
    <source>
        <dbReference type="Proteomes" id="UP000188268"/>
    </source>
</evidence>
<keyword evidence="2" id="KW-1185">Reference proteome</keyword>
<accession>A0A1R3JYX9</accession>